<feature type="transmembrane region" description="Helical" evidence="7">
    <location>
        <begin position="311"/>
        <end position="332"/>
    </location>
</feature>
<sequence>MNTHHRGKALIEGMPMTLSNRGIFLELVKLSDILLLFCSLAAAYVVTSGHQAFGLPRSLVTHHPVEVFLATLLLGIVWHGVLYSNKFYRSRRVDGFLMEAMDVFLASALCAAACFAWLWVISSRATRTYHANELASTAVVFGIVSFTVFLSTRFLGRTTAHTLRSKGYNLRHVLIVGTNRRAHAFAQDVLRHPEWGYDVRGFIDGQWWFQETATSGLGNLLGDLETIPSLLRTMPIDEVIVTLPLASFYQQIAEVVATCRDHGITVRGVGSFFDQEQAHRTAYLPGGIGTITLHDESWNAWGSMIKRVTDAVVSAVLLLALAPVFFIVALLIRLTSKGPVFFRQTRIGYGKRPFEILKFRTMVSDAEKLMAQVEHLNETKGPTFKLKNDPRITPLGRFLRKSSLDEIPQLINVFRGDMSLVGPRPLPVRDYEGFTKDWHRRRFSVKPGITCLWQVMGRSSISFDEWMALDMRYIDQWSVWLDIKILFQTIPAVFRGSGAV</sequence>
<dbReference type="GO" id="GO:0016780">
    <property type="term" value="F:phosphotransferase activity, for other substituted phosphate groups"/>
    <property type="evidence" value="ECO:0007669"/>
    <property type="project" value="TreeGrafter"/>
</dbReference>
<keyword evidence="3" id="KW-0808">Transferase</keyword>
<dbReference type="EMBL" id="JACCCU010000001">
    <property type="protein sequence ID" value="NYF89851.1"/>
    <property type="molecule type" value="Genomic_DNA"/>
</dbReference>
<proteinExistence type="inferred from homology"/>
<feature type="domain" description="Bacterial sugar transferase" evidence="8">
    <location>
        <begin position="306"/>
        <end position="494"/>
    </location>
</feature>
<comment type="subcellular location">
    <subcellularLocation>
        <location evidence="1">Membrane</location>
        <topology evidence="1">Multi-pass membrane protein</topology>
    </subcellularLocation>
</comment>
<dbReference type="AlphaFoldDB" id="A0A852VF31"/>
<name>A0A852VF31_9BACT</name>
<feature type="transmembrane region" description="Helical" evidence="7">
    <location>
        <begin position="23"/>
        <end position="45"/>
    </location>
</feature>
<dbReference type="PANTHER" id="PTHR30576">
    <property type="entry name" value="COLANIC BIOSYNTHESIS UDP-GLUCOSE LIPID CARRIER TRANSFERASE"/>
    <property type="match status" value="1"/>
</dbReference>
<dbReference type="SUPFAM" id="SSF51735">
    <property type="entry name" value="NAD(P)-binding Rossmann-fold domains"/>
    <property type="match status" value="1"/>
</dbReference>
<protein>
    <submittedName>
        <fullName evidence="9">Exopolysaccharide biosynthesis polyprenyl glycosylphosphotransferase</fullName>
    </submittedName>
</protein>
<dbReference type="InterPro" id="IPR017475">
    <property type="entry name" value="EPS_sugar_tfrase"/>
</dbReference>
<evidence type="ECO:0000256" key="2">
    <source>
        <dbReference type="ARBA" id="ARBA00006464"/>
    </source>
</evidence>
<evidence type="ECO:0000313" key="9">
    <source>
        <dbReference type="EMBL" id="NYF89851.1"/>
    </source>
</evidence>
<evidence type="ECO:0000256" key="6">
    <source>
        <dbReference type="ARBA" id="ARBA00023136"/>
    </source>
</evidence>
<keyword evidence="6 7" id="KW-0472">Membrane</keyword>
<gene>
    <name evidence="9" type="ORF">HDF08_001918</name>
</gene>
<comment type="caution">
    <text evidence="9">The sequence shown here is derived from an EMBL/GenBank/DDBJ whole genome shotgun (WGS) entry which is preliminary data.</text>
</comment>
<feature type="transmembrane region" description="Helical" evidence="7">
    <location>
        <begin position="134"/>
        <end position="156"/>
    </location>
</feature>
<evidence type="ECO:0000259" key="8">
    <source>
        <dbReference type="Pfam" id="PF02397"/>
    </source>
</evidence>
<dbReference type="NCBIfam" id="TIGR03025">
    <property type="entry name" value="EPS_sugtrans"/>
    <property type="match status" value="1"/>
</dbReference>
<feature type="transmembrane region" description="Helical" evidence="7">
    <location>
        <begin position="65"/>
        <end position="83"/>
    </location>
</feature>
<dbReference type="GO" id="GO:0016020">
    <property type="term" value="C:membrane"/>
    <property type="evidence" value="ECO:0007669"/>
    <property type="project" value="UniProtKB-SubCell"/>
</dbReference>
<evidence type="ECO:0000256" key="7">
    <source>
        <dbReference type="SAM" id="Phobius"/>
    </source>
</evidence>
<accession>A0A852VF31</accession>
<evidence type="ECO:0000313" key="10">
    <source>
        <dbReference type="Proteomes" id="UP000564385"/>
    </source>
</evidence>
<dbReference type="PANTHER" id="PTHR30576:SF10">
    <property type="entry name" value="SLL5057 PROTEIN"/>
    <property type="match status" value="1"/>
</dbReference>
<dbReference type="InterPro" id="IPR003362">
    <property type="entry name" value="Bact_transf"/>
</dbReference>
<dbReference type="Pfam" id="PF13727">
    <property type="entry name" value="CoA_binding_3"/>
    <property type="match status" value="1"/>
</dbReference>
<evidence type="ECO:0000256" key="1">
    <source>
        <dbReference type="ARBA" id="ARBA00004141"/>
    </source>
</evidence>
<comment type="similarity">
    <text evidence="2">Belongs to the bacterial sugar transferase family.</text>
</comment>
<dbReference type="Proteomes" id="UP000564385">
    <property type="component" value="Unassembled WGS sequence"/>
</dbReference>
<feature type="transmembrane region" description="Helical" evidence="7">
    <location>
        <begin position="103"/>
        <end position="122"/>
    </location>
</feature>
<dbReference type="Gene3D" id="3.40.50.720">
    <property type="entry name" value="NAD(P)-binding Rossmann-like Domain"/>
    <property type="match status" value="1"/>
</dbReference>
<dbReference type="Pfam" id="PF02397">
    <property type="entry name" value="Bac_transf"/>
    <property type="match status" value="1"/>
</dbReference>
<evidence type="ECO:0000256" key="5">
    <source>
        <dbReference type="ARBA" id="ARBA00022989"/>
    </source>
</evidence>
<organism evidence="9 10">
    <name type="scientific">Tunturiibacter lichenicola</name>
    <dbReference type="NCBI Taxonomy" id="2051959"/>
    <lineage>
        <taxon>Bacteria</taxon>
        <taxon>Pseudomonadati</taxon>
        <taxon>Acidobacteriota</taxon>
        <taxon>Terriglobia</taxon>
        <taxon>Terriglobales</taxon>
        <taxon>Acidobacteriaceae</taxon>
        <taxon>Tunturiibacter</taxon>
    </lineage>
</organism>
<evidence type="ECO:0000256" key="3">
    <source>
        <dbReference type="ARBA" id="ARBA00022679"/>
    </source>
</evidence>
<evidence type="ECO:0000256" key="4">
    <source>
        <dbReference type="ARBA" id="ARBA00022692"/>
    </source>
</evidence>
<reference evidence="9 10" key="1">
    <citation type="submission" date="2020-07" db="EMBL/GenBank/DDBJ databases">
        <title>Genomic Encyclopedia of Type Strains, Phase IV (KMG-V): Genome sequencing to study the core and pangenomes of soil and plant-associated prokaryotes.</title>
        <authorList>
            <person name="Whitman W."/>
        </authorList>
    </citation>
    <scope>NUCLEOTIDE SEQUENCE [LARGE SCALE GENOMIC DNA]</scope>
    <source>
        <strain evidence="9 10">M8UP22</strain>
    </source>
</reference>
<keyword evidence="5 7" id="KW-1133">Transmembrane helix</keyword>
<keyword evidence="4 7" id="KW-0812">Transmembrane</keyword>
<dbReference type="InterPro" id="IPR036291">
    <property type="entry name" value="NAD(P)-bd_dom_sf"/>
</dbReference>